<evidence type="ECO:0000313" key="2">
    <source>
        <dbReference type="EMBL" id="MEE3715194.1"/>
    </source>
</evidence>
<dbReference type="RefSeq" id="WP_330481617.1">
    <property type="nucleotide sequence ID" value="NZ_JAZBJZ010000001.1"/>
</dbReference>
<protein>
    <submittedName>
        <fullName evidence="2">PIN domain-containing protein</fullName>
    </submittedName>
</protein>
<sequence length="144" mass="16620">MTELIFADTFYWVALLSPRDNFHNQAIAITEKLGKTKIITTDEVLTEVLNFLSEGGVKLRDRAVTTVRKLLNVDSDKVIVLPQSHETFLGGLELYEQRLDKGYSLTDCISMVTMRQMDIERILTHDRHFVQEGFTILFSRDRLI</sequence>
<dbReference type="GO" id="GO:0004521">
    <property type="term" value="F:RNA endonuclease activity"/>
    <property type="evidence" value="ECO:0007669"/>
    <property type="project" value="InterPro"/>
</dbReference>
<gene>
    <name evidence="2" type="ORF">V2H45_00380</name>
</gene>
<proteinExistence type="predicted"/>
<evidence type="ECO:0000259" key="1">
    <source>
        <dbReference type="Pfam" id="PF01850"/>
    </source>
</evidence>
<dbReference type="Proteomes" id="UP001333818">
    <property type="component" value="Unassembled WGS sequence"/>
</dbReference>
<dbReference type="PANTHER" id="PTHR42188:SF1">
    <property type="entry name" value="23S RRNA-SPECIFIC ENDONUCLEASE VAPC20"/>
    <property type="match status" value="1"/>
</dbReference>
<dbReference type="SUPFAM" id="SSF88723">
    <property type="entry name" value="PIN domain-like"/>
    <property type="match status" value="1"/>
</dbReference>
<keyword evidence="3" id="KW-1185">Reference proteome</keyword>
<feature type="domain" description="PIN" evidence="1">
    <location>
        <begin position="5"/>
        <end position="130"/>
    </location>
</feature>
<dbReference type="InterPro" id="IPR002716">
    <property type="entry name" value="PIN_dom"/>
</dbReference>
<evidence type="ECO:0000313" key="3">
    <source>
        <dbReference type="Proteomes" id="UP001333818"/>
    </source>
</evidence>
<dbReference type="Pfam" id="PF01850">
    <property type="entry name" value="PIN"/>
    <property type="match status" value="1"/>
</dbReference>
<accession>A0AAW9PNS4</accession>
<dbReference type="EMBL" id="JAZBJZ010000001">
    <property type="protein sequence ID" value="MEE3715194.1"/>
    <property type="molecule type" value="Genomic_DNA"/>
</dbReference>
<dbReference type="CDD" id="cd09854">
    <property type="entry name" value="PIN_VapC-like"/>
    <property type="match status" value="1"/>
</dbReference>
<name>A0AAW9PNS4_9CYAN</name>
<reference evidence="2" key="1">
    <citation type="submission" date="2024-01" db="EMBL/GenBank/DDBJ databases">
        <title>Bank of Algae and Cyanobacteria of the Azores (BACA) strain genomes.</title>
        <authorList>
            <person name="Luz R."/>
            <person name="Cordeiro R."/>
            <person name="Fonseca A."/>
            <person name="Goncalves V."/>
        </authorList>
    </citation>
    <scope>NUCLEOTIDE SEQUENCE</scope>
    <source>
        <strain evidence="2">BACA0141</strain>
    </source>
</reference>
<dbReference type="PANTHER" id="PTHR42188">
    <property type="entry name" value="23S RRNA-SPECIFIC ENDONUCLEASE VAPC20"/>
    <property type="match status" value="1"/>
</dbReference>
<dbReference type="Gene3D" id="3.40.50.1010">
    <property type="entry name" value="5'-nuclease"/>
    <property type="match status" value="1"/>
</dbReference>
<dbReference type="InterPro" id="IPR029060">
    <property type="entry name" value="PIN-like_dom_sf"/>
</dbReference>
<dbReference type="InterPro" id="IPR039018">
    <property type="entry name" value="VapC20-like"/>
</dbReference>
<comment type="caution">
    <text evidence="2">The sequence shown here is derived from an EMBL/GenBank/DDBJ whole genome shotgun (WGS) entry which is preliminary data.</text>
</comment>
<dbReference type="GO" id="GO:0016075">
    <property type="term" value="P:rRNA catabolic process"/>
    <property type="evidence" value="ECO:0007669"/>
    <property type="project" value="TreeGrafter"/>
</dbReference>
<dbReference type="AlphaFoldDB" id="A0AAW9PNS4"/>
<organism evidence="2 3">
    <name type="scientific">Tumidithrix elongata BACA0141</name>
    <dbReference type="NCBI Taxonomy" id="2716417"/>
    <lineage>
        <taxon>Bacteria</taxon>
        <taxon>Bacillati</taxon>
        <taxon>Cyanobacteriota</taxon>
        <taxon>Cyanophyceae</taxon>
        <taxon>Pseudanabaenales</taxon>
        <taxon>Pseudanabaenaceae</taxon>
        <taxon>Tumidithrix</taxon>
        <taxon>Tumidithrix elongata</taxon>
    </lineage>
</organism>